<dbReference type="AlphaFoldDB" id="A0A5M8PM34"/>
<sequence>MEKIDASFTKADPDSAGPNVVVLVGMGGQGVSYADSPFTLPSVTATFNRRPNWRLNTVESIGQGIKPSYGSTPPPQRQRRAHLTRSLPSLKRVASSIVLRRRRVL</sequence>
<dbReference type="Proteomes" id="UP000324767">
    <property type="component" value="Unassembled WGS sequence"/>
</dbReference>
<reference evidence="2 3" key="1">
    <citation type="submission" date="2019-09" db="EMBL/GenBank/DDBJ databases">
        <title>The hologenome of the rock-dwelling lichen Lasallia pustulata.</title>
        <authorList>
            <person name="Greshake Tzovaras B."/>
            <person name="Segers F."/>
            <person name="Bicker A."/>
            <person name="Dal Grande F."/>
            <person name="Otte J."/>
            <person name="Hankeln T."/>
            <person name="Schmitt I."/>
            <person name="Ebersberger I."/>
        </authorList>
    </citation>
    <scope>NUCLEOTIDE SEQUENCE [LARGE SCALE GENOMIC DNA]</scope>
    <source>
        <strain evidence="2">A1-1</strain>
    </source>
</reference>
<evidence type="ECO:0000313" key="3">
    <source>
        <dbReference type="Proteomes" id="UP000324767"/>
    </source>
</evidence>
<gene>
    <name evidence="2" type="ORF">FRX48_06586</name>
</gene>
<dbReference type="EMBL" id="VXIT01000010">
    <property type="protein sequence ID" value="KAA6409972.1"/>
    <property type="molecule type" value="Genomic_DNA"/>
</dbReference>
<proteinExistence type="predicted"/>
<feature type="region of interest" description="Disordered" evidence="1">
    <location>
        <begin position="63"/>
        <end position="85"/>
    </location>
</feature>
<evidence type="ECO:0000256" key="1">
    <source>
        <dbReference type="SAM" id="MobiDB-lite"/>
    </source>
</evidence>
<accession>A0A5M8PM34</accession>
<protein>
    <submittedName>
        <fullName evidence="2">Uncharacterized protein</fullName>
    </submittedName>
</protein>
<evidence type="ECO:0000313" key="2">
    <source>
        <dbReference type="EMBL" id="KAA6409972.1"/>
    </source>
</evidence>
<comment type="caution">
    <text evidence="2">The sequence shown here is derived from an EMBL/GenBank/DDBJ whole genome shotgun (WGS) entry which is preliminary data.</text>
</comment>
<name>A0A5M8PM34_9LECA</name>
<organism evidence="2 3">
    <name type="scientific">Lasallia pustulata</name>
    <dbReference type="NCBI Taxonomy" id="136370"/>
    <lineage>
        <taxon>Eukaryota</taxon>
        <taxon>Fungi</taxon>
        <taxon>Dikarya</taxon>
        <taxon>Ascomycota</taxon>
        <taxon>Pezizomycotina</taxon>
        <taxon>Lecanoromycetes</taxon>
        <taxon>OSLEUM clade</taxon>
        <taxon>Umbilicariomycetidae</taxon>
        <taxon>Umbilicariales</taxon>
        <taxon>Umbilicariaceae</taxon>
        <taxon>Lasallia</taxon>
    </lineage>
</organism>